<dbReference type="OrthoDB" id="6105938at2759"/>
<protein>
    <recommendedName>
        <fullName evidence="6">C2H2-type domain-containing protein</fullName>
    </recommendedName>
</protein>
<evidence type="ECO:0000256" key="4">
    <source>
        <dbReference type="ARBA" id="ARBA00022833"/>
    </source>
</evidence>
<organism evidence="7 8">
    <name type="scientific">Corynespora cassiicola Philippines</name>
    <dbReference type="NCBI Taxonomy" id="1448308"/>
    <lineage>
        <taxon>Eukaryota</taxon>
        <taxon>Fungi</taxon>
        <taxon>Dikarya</taxon>
        <taxon>Ascomycota</taxon>
        <taxon>Pezizomycotina</taxon>
        <taxon>Dothideomycetes</taxon>
        <taxon>Pleosporomycetidae</taxon>
        <taxon>Pleosporales</taxon>
        <taxon>Corynesporascaceae</taxon>
        <taxon>Corynespora</taxon>
    </lineage>
</organism>
<dbReference type="Proteomes" id="UP000240883">
    <property type="component" value="Unassembled WGS sequence"/>
</dbReference>
<evidence type="ECO:0000256" key="2">
    <source>
        <dbReference type="ARBA" id="ARBA00022737"/>
    </source>
</evidence>
<keyword evidence="4" id="KW-0862">Zinc</keyword>
<evidence type="ECO:0000313" key="7">
    <source>
        <dbReference type="EMBL" id="PSN61900.1"/>
    </source>
</evidence>
<dbReference type="PROSITE" id="PS50157">
    <property type="entry name" value="ZINC_FINGER_C2H2_2"/>
    <property type="match status" value="1"/>
</dbReference>
<dbReference type="PANTHER" id="PTHR24379:SF121">
    <property type="entry name" value="C2H2-TYPE DOMAIN-CONTAINING PROTEIN"/>
    <property type="match status" value="1"/>
</dbReference>
<keyword evidence="1" id="KW-0479">Metal-binding</keyword>
<dbReference type="EMBL" id="KZ678143">
    <property type="protein sequence ID" value="PSN61900.1"/>
    <property type="molecule type" value="Genomic_DNA"/>
</dbReference>
<reference evidence="7 8" key="1">
    <citation type="journal article" date="2018" name="Front. Microbiol.">
        <title>Genome-Wide Analysis of Corynespora cassiicola Leaf Fall Disease Putative Effectors.</title>
        <authorList>
            <person name="Lopez D."/>
            <person name="Ribeiro S."/>
            <person name="Label P."/>
            <person name="Fumanal B."/>
            <person name="Venisse J.S."/>
            <person name="Kohler A."/>
            <person name="de Oliveira R.R."/>
            <person name="Labutti K."/>
            <person name="Lipzen A."/>
            <person name="Lail K."/>
            <person name="Bauer D."/>
            <person name="Ohm R.A."/>
            <person name="Barry K.W."/>
            <person name="Spatafora J."/>
            <person name="Grigoriev I.V."/>
            <person name="Martin F.M."/>
            <person name="Pujade-Renaud V."/>
        </authorList>
    </citation>
    <scope>NUCLEOTIDE SEQUENCE [LARGE SCALE GENOMIC DNA]</scope>
    <source>
        <strain evidence="7 8">Philippines</strain>
    </source>
</reference>
<dbReference type="SMART" id="SM00355">
    <property type="entry name" value="ZnF_C2H2"/>
    <property type="match status" value="9"/>
</dbReference>
<keyword evidence="2" id="KW-0677">Repeat</keyword>
<evidence type="ECO:0000256" key="1">
    <source>
        <dbReference type="ARBA" id="ARBA00022723"/>
    </source>
</evidence>
<dbReference type="PANTHER" id="PTHR24379">
    <property type="entry name" value="KRAB AND ZINC FINGER DOMAIN-CONTAINING"/>
    <property type="match status" value="1"/>
</dbReference>
<accession>A0A2T2N954</accession>
<keyword evidence="3 5" id="KW-0863">Zinc-finger</keyword>
<dbReference type="STRING" id="1448308.A0A2T2N954"/>
<evidence type="ECO:0000256" key="5">
    <source>
        <dbReference type="PROSITE-ProRule" id="PRU00042"/>
    </source>
</evidence>
<evidence type="ECO:0000256" key="3">
    <source>
        <dbReference type="ARBA" id="ARBA00022771"/>
    </source>
</evidence>
<name>A0A2T2N954_CORCC</name>
<keyword evidence="8" id="KW-1185">Reference proteome</keyword>
<evidence type="ECO:0000259" key="6">
    <source>
        <dbReference type="PROSITE" id="PS50157"/>
    </source>
</evidence>
<dbReference type="AlphaFoldDB" id="A0A2T2N954"/>
<dbReference type="PROSITE" id="PS00028">
    <property type="entry name" value="ZINC_FINGER_C2H2_1"/>
    <property type="match status" value="1"/>
</dbReference>
<dbReference type="Gene3D" id="3.30.160.60">
    <property type="entry name" value="Classic Zinc Finger"/>
    <property type="match status" value="2"/>
</dbReference>
<dbReference type="GO" id="GO:0008270">
    <property type="term" value="F:zinc ion binding"/>
    <property type="evidence" value="ECO:0007669"/>
    <property type="project" value="UniProtKB-KW"/>
</dbReference>
<proteinExistence type="predicted"/>
<dbReference type="InterPro" id="IPR013087">
    <property type="entry name" value="Znf_C2H2_type"/>
</dbReference>
<gene>
    <name evidence="7" type="ORF">BS50DRAFT_562143</name>
</gene>
<feature type="domain" description="C2H2-type" evidence="6">
    <location>
        <begin position="294"/>
        <end position="323"/>
    </location>
</feature>
<dbReference type="Pfam" id="PF12874">
    <property type="entry name" value="zf-met"/>
    <property type="match status" value="2"/>
</dbReference>
<sequence>MAPHGTNRYAALDDNLENDSPVAAVTNTSSYNPFSNQVAKNDYLWEDVKPRGAHVKSKTPAIQNNNLAGALRPHAPGKPLNGNVAAFGQRKIPDSLSERHSSIDHENWCGVCRLKFPSKAALQTHVKNTPNHRHYCNLCKRVFKDRNGIKNHVDNSAGHDTFCNLCLSAFLDEWGLKNHFENNSGVGHEFVCMTCLLCFHTEDELKLHINTGEKHVVCRTCFRSFRNQEERDTHWKNTMKHKHCLQPGCEFDGPDEQALERHIRYHHFHCDGCKEIFPSQNKLNAHYLKCTFDMKCRNCGESFAGRVKLLAHLETCFHCRECDFRTNYKTDIENHMTHHAPTMIPCWGCKMPMHTASSLINHLESGRCAKMLEPSLLTRVLGQWWYSPLYMDIDIHVQLRSGRVDPKKVTEWMKDGVIPPFICRAKDCGKMFGHLSSLALHVENGSCSWDITRLGLDKLEKEMTNFWVHKGSASD</sequence>
<evidence type="ECO:0000313" key="8">
    <source>
        <dbReference type="Proteomes" id="UP000240883"/>
    </source>
</evidence>